<evidence type="ECO:0000259" key="3">
    <source>
        <dbReference type="PROSITE" id="PS51736"/>
    </source>
</evidence>
<dbReference type="Pfam" id="PF04218">
    <property type="entry name" value="CENP-B_N"/>
    <property type="match status" value="1"/>
</dbReference>
<dbReference type="GO" id="GO:0000150">
    <property type="term" value="F:DNA strand exchange activity"/>
    <property type="evidence" value="ECO:0007669"/>
    <property type="project" value="InterPro"/>
</dbReference>
<dbReference type="GO" id="GO:0008299">
    <property type="term" value="P:isoprenoid biosynthetic process"/>
    <property type="evidence" value="ECO:0007669"/>
    <property type="project" value="InterPro"/>
</dbReference>
<dbReference type="InterPro" id="IPR036162">
    <property type="entry name" value="Resolvase-like_N_sf"/>
</dbReference>
<evidence type="ECO:0000256" key="1">
    <source>
        <dbReference type="ARBA" id="ARBA00023125"/>
    </source>
</evidence>
<feature type="domain" description="Resolvase/invertase-type recombinase catalytic" evidence="3">
    <location>
        <begin position="27"/>
        <end position="171"/>
    </location>
</feature>
<keyword evidence="1" id="KW-0238">DNA-binding</keyword>
<reference evidence="4 5" key="1">
    <citation type="journal article" date="2014" name="PLoS Genet.">
        <title>Phylogenetically driven sequencing of extremely halophilic archaea reveals strategies for static and dynamic osmo-response.</title>
        <authorList>
            <person name="Becker E.A."/>
            <person name="Seitzer P.M."/>
            <person name="Tritt A."/>
            <person name="Larsen D."/>
            <person name="Krusor M."/>
            <person name="Yao A.I."/>
            <person name="Wu D."/>
            <person name="Madern D."/>
            <person name="Eisen J.A."/>
            <person name="Darling A.E."/>
            <person name="Facciotti M.T."/>
        </authorList>
    </citation>
    <scope>NUCLEOTIDE SEQUENCE [LARGE SCALE GENOMIC DNA]</scope>
    <source>
        <strain evidence="4 5">JCM 12255</strain>
    </source>
</reference>
<dbReference type="SMART" id="SM00857">
    <property type="entry name" value="Resolvase"/>
    <property type="match status" value="1"/>
</dbReference>
<comment type="caution">
    <text evidence="4">The sequence shown here is derived from an EMBL/GenBank/DDBJ whole genome shotgun (WGS) entry which is preliminary data.</text>
</comment>
<evidence type="ECO:0000313" key="5">
    <source>
        <dbReference type="Proteomes" id="UP000011602"/>
    </source>
</evidence>
<dbReference type="Proteomes" id="UP000011602">
    <property type="component" value="Unassembled WGS sequence"/>
</dbReference>
<dbReference type="eggNOG" id="arCOG03162">
    <property type="taxonomic scope" value="Archaea"/>
</dbReference>
<dbReference type="Gene3D" id="3.40.50.1390">
    <property type="entry name" value="Resolvase, N-terminal catalytic domain"/>
    <property type="match status" value="1"/>
</dbReference>
<dbReference type="InterPro" id="IPR050639">
    <property type="entry name" value="SSR_resolvase"/>
</dbReference>
<name>L9X0Z9_9EURY</name>
<keyword evidence="5" id="KW-1185">Reference proteome</keyword>
<dbReference type="SUPFAM" id="SSF53041">
    <property type="entry name" value="Resolvase-like"/>
    <property type="match status" value="1"/>
</dbReference>
<sequence length="245" mass="26601">MLEVEGVGGRFGLLELGLGLADVDRDADHLVVVVLVGEQRDADRRVEAAGEGERDAVLVLSDTALKGRIEPLSDDQKLFDLATNGDLERVIIHDAARIATNMRDLTDRITTLLENDVAVHIIDSQLQLGESDDTPTDDRSMLRALEIAADLERSVSSERTREGIAAAQAAGKHVGRPPFGFDSDGNGTLVPNENFETPLAVIEQIESGDSKRSTARDAGITRATVRNIMDRKELYQTDDTRSSAQ</sequence>
<dbReference type="AlphaFoldDB" id="L9X0Z9"/>
<gene>
    <name evidence="4" type="ORF">C493_12739</name>
</gene>
<dbReference type="Pfam" id="PF00239">
    <property type="entry name" value="Resolvase"/>
    <property type="match status" value="1"/>
</dbReference>
<evidence type="ECO:0000256" key="2">
    <source>
        <dbReference type="ARBA" id="ARBA00023172"/>
    </source>
</evidence>
<dbReference type="PANTHER" id="PTHR30461">
    <property type="entry name" value="DNA-INVERTASE FROM LAMBDOID PROPHAGE"/>
    <property type="match status" value="1"/>
</dbReference>
<proteinExistence type="predicted"/>
<dbReference type="PROSITE" id="PS51736">
    <property type="entry name" value="RECOMBINASES_3"/>
    <property type="match status" value="1"/>
</dbReference>
<dbReference type="STRING" id="1227499.C493_12739"/>
<protein>
    <submittedName>
        <fullName evidence="4">Resolvase domain-containing protein</fullName>
    </submittedName>
</protein>
<dbReference type="InterPro" id="IPR006119">
    <property type="entry name" value="Resolv_N"/>
</dbReference>
<evidence type="ECO:0000313" key="4">
    <source>
        <dbReference type="EMBL" id="ELY54273.1"/>
    </source>
</evidence>
<dbReference type="GO" id="GO:0003677">
    <property type="term" value="F:DNA binding"/>
    <property type="evidence" value="ECO:0007669"/>
    <property type="project" value="UniProtKB-KW"/>
</dbReference>
<accession>L9X0Z9</accession>
<organism evidence="4 5">
    <name type="scientific">Natronolimnohabitans innermongolicus JCM 12255</name>
    <dbReference type="NCBI Taxonomy" id="1227499"/>
    <lineage>
        <taxon>Archaea</taxon>
        <taxon>Methanobacteriati</taxon>
        <taxon>Methanobacteriota</taxon>
        <taxon>Stenosarchaea group</taxon>
        <taxon>Halobacteria</taxon>
        <taxon>Halobacteriales</taxon>
        <taxon>Natrialbaceae</taxon>
        <taxon>Natronolimnohabitans</taxon>
    </lineage>
</organism>
<dbReference type="PROSITE" id="PS01295">
    <property type="entry name" value="ISPD"/>
    <property type="match status" value="1"/>
</dbReference>
<dbReference type="InterPro" id="IPR018294">
    <property type="entry name" value="ISPD_synthase_CS"/>
</dbReference>
<dbReference type="PANTHER" id="PTHR30461:SF2">
    <property type="entry name" value="SERINE RECOMBINASE PINE-RELATED"/>
    <property type="match status" value="1"/>
</dbReference>
<dbReference type="EMBL" id="AOHZ01000059">
    <property type="protein sequence ID" value="ELY54273.1"/>
    <property type="molecule type" value="Genomic_DNA"/>
</dbReference>
<keyword evidence="2" id="KW-0233">DNA recombination</keyword>
<dbReference type="InterPro" id="IPR007889">
    <property type="entry name" value="HTH_Psq"/>
</dbReference>